<reference evidence="2 3" key="1">
    <citation type="submission" date="2023-02" db="EMBL/GenBank/DDBJ databases">
        <title>Genome sequence of Mucilaginibacter jinjuensis strain KACC 16571.</title>
        <authorList>
            <person name="Kim S."/>
            <person name="Heo J."/>
            <person name="Kwon S.-W."/>
        </authorList>
    </citation>
    <scope>NUCLEOTIDE SEQUENCE [LARGE SCALE GENOMIC DNA]</scope>
    <source>
        <strain evidence="2 3">KACC 16571</strain>
    </source>
</reference>
<evidence type="ECO:0000313" key="3">
    <source>
        <dbReference type="Proteomes" id="UP001216139"/>
    </source>
</evidence>
<dbReference type="Proteomes" id="UP001216139">
    <property type="component" value="Chromosome"/>
</dbReference>
<accession>A0ABY7T3H5</accession>
<dbReference type="Pfam" id="PF12867">
    <property type="entry name" value="DinB_2"/>
    <property type="match status" value="1"/>
</dbReference>
<gene>
    <name evidence="2" type="ORF">PQO05_19845</name>
</gene>
<dbReference type="Gene3D" id="1.20.120.450">
    <property type="entry name" value="dinb family like domain"/>
    <property type="match status" value="1"/>
</dbReference>
<evidence type="ECO:0000259" key="1">
    <source>
        <dbReference type="Pfam" id="PF12867"/>
    </source>
</evidence>
<dbReference type="InterPro" id="IPR024775">
    <property type="entry name" value="DinB-like"/>
</dbReference>
<name>A0ABY7T3H5_9SPHI</name>
<dbReference type="SUPFAM" id="SSF109854">
    <property type="entry name" value="DinB/YfiT-like putative metalloenzymes"/>
    <property type="match status" value="1"/>
</dbReference>
<sequence length="158" mass="17690">MSTDNMPEVWLRGPIDEIPELVQPVAFALLQAREEIEVLMEDFPDELLWEKVAGMASPGFHLQHIAGVLDRMFTYANQKQLSAGQIEYLAEEGKPEEGITTEQLVNTFSLAVELSLRQLGRVDEGMLTEYRGVGRKNLPSTLMGLLTHAAEHTMRHTG</sequence>
<proteinExistence type="predicted"/>
<dbReference type="InterPro" id="IPR034660">
    <property type="entry name" value="DinB/YfiT-like"/>
</dbReference>
<protein>
    <submittedName>
        <fullName evidence="2">DinB family protein</fullName>
    </submittedName>
</protein>
<dbReference type="EMBL" id="CP117167">
    <property type="protein sequence ID" value="WCT10994.1"/>
    <property type="molecule type" value="Genomic_DNA"/>
</dbReference>
<evidence type="ECO:0000313" key="2">
    <source>
        <dbReference type="EMBL" id="WCT10994.1"/>
    </source>
</evidence>
<feature type="domain" description="DinB-like" evidence="1">
    <location>
        <begin position="29"/>
        <end position="158"/>
    </location>
</feature>
<organism evidence="2 3">
    <name type="scientific">Mucilaginibacter jinjuensis</name>
    <dbReference type="NCBI Taxonomy" id="1176721"/>
    <lineage>
        <taxon>Bacteria</taxon>
        <taxon>Pseudomonadati</taxon>
        <taxon>Bacteroidota</taxon>
        <taxon>Sphingobacteriia</taxon>
        <taxon>Sphingobacteriales</taxon>
        <taxon>Sphingobacteriaceae</taxon>
        <taxon>Mucilaginibacter</taxon>
    </lineage>
</organism>
<dbReference type="RefSeq" id="WP_273629182.1">
    <property type="nucleotide sequence ID" value="NZ_CP117167.1"/>
</dbReference>
<keyword evidence="3" id="KW-1185">Reference proteome</keyword>